<dbReference type="Gene3D" id="3.40.50.720">
    <property type="entry name" value="NAD(P)-binding Rossmann-like Domain"/>
    <property type="match status" value="1"/>
</dbReference>
<sequence length="274" mass="29005">MRTIVITGGTDGMGAALARHFLTTGDRVVVIGRSRAKFDGLLSALGDPSAADRAEFVAADLSLLADSRGVVAHLSARHEQIDALVLAASFIRSRRHATVEGHEASWALFFLSKYILVTGLAEQLRAAGRPVVVNTSVPGARADAIDFDDPELTQGFTFGKSNAQQRRANELLGILATRENPDLSYVTWGPARLVRSGLAGDVGAGMKFAAAILAPLLGQQPADAVRPLIDLIDDPAPGRAAYRGPKPVPLVESPRDEQDVIRLADLARADESGT</sequence>
<dbReference type="GO" id="GO:0016491">
    <property type="term" value="F:oxidoreductase activity"/>
    <property type="evidence" value="ECO:0007669"/>
    <property type="project" value="UniProtKB-KW"/>
</dbReference>
<evidence type="ECO:0000256" key="1">
    <source>
        <dbReference type="ARBA" id="ARBA00023002"/>
    </source>
</evidence>
<dbReference type="PANTHER" id="PTHR47534">
    <property type="entry name" value="YALI0E05731P"/>
    <property type="match status" value="1"/>
</dbReference>
<dbReference type="PATRIC" id="fig|307121.4.peg.5725"/>
<protein>
    <submittedName>
        <fullName evidence="2">Short chain dehydrogenase</fullName>
    </submittedName>
</protein>
<dbReference type="OrthoDB" id="2860165at2"/>
<dbReference type="STRING" id="307121.GA0070620_5617"/>
<evidence type="ECO:0000313" key="2">
    <source>
        <dbReference type="EMBL" id="SBV30030.1"/>
    </source>
</evidence>
<dbReference type="InterPro" id="IPR036291">
    <property type="entry name" value="NAD(P)-bd_dom_sf"/>
</dbReference>
<dbReference type="Pfam" id="PF00106">
    <property type="entry name" value="adh_short"/>
    <property type="match status" value="1"/>
</dbReference>
<accession>A0A1C3NBV3</accession>
<dbReference type="SUPFAM" id="SSF51735">
    <property type="entry name" value="NAD(P)-binding Rossmann-fold domains"/>
    <property type="match status" value="1"/>
</dbReference>
<dbReference type="AlphaFoldDB" id="A0A1C3NBV3"/>
<dbReference type="RefSeq" id="WP_157741720.1">
    <property type="nucleotide sequence ID" value="NZ_JBHRWG010000002.1"/>
</dbReference>
<proteinExistence type="predicted"/>
<dbReference type="Proteomes" id="UP000199393">
    <property type="component" value="Chromosome I"/>
</dbReference>
<dbReference type="InterPro" id="IPR052228">
    <property type="entry name" value="Sec_Metab_Biosynth_Oxidored"/>
</dbReference>
<name>A0A1C3NBV3_9ACTN</name>
<reference evidence="3" key="1">
    <citation type="submission" date="2016-06" db="EMBL/GenBank/DDBJ databases">
        <authorList>
            <person name="Varghese N."/>
        </authorList>
    </citation>
    <scope>NUCLEOTIDE SEQUENCE [LARGE SCALE GENOMIC DNA]</scope>
    <source>
        <strain evidence="3">DSM 45344</strain>
    </source>
</reference>
<keyword evidence="3" id="KW-1185">Reference proteome</keyword>
<organism evidence="2 3">
    <name type="scientific">Micromonospora krabiensis</name>
    <dbReference type="NCBI Taxonomy" id="307121"/>
    <lineage>
        <taxon>Bacteria</taxon>
        <taxon>Bacillati</taxon>
        <taxon>Actinomycetota</taxon>
        <taxon>Actinomycetes</taxon>
        <taxon>Micromonosporales</taxon>
        <taxon>Micromonosporaceae</taxon>
        <taxon>Micromonospora</taxon>
    </lineage>
</organism>
<dbReference type="InterPro" id="IPR002347">
    <property type="entry name" value="SDR_fam"/>
</dbReference>
<dbReference type="EMBL" id="LT598496">
    <property type="protein sequence ID" value="SBV30030.1"/>
    <property type="molecule type" value="Genomic_DNA"/>
</dbReference>
<keyword evidence="1" id="KW-0560">Oxidoreductase</keyword>
<gene>
    <name evidence="2" type="ORF">GA0070620_5617</name>
</gene>
<evidence type="ECO:0000313" key="3">
    <source>
        <dbReference type="Proteomes" id="UP000199393"/>
    </source>
</evidence>
<dbReference type="PANTHER" id="PTHR47534:SF3">
    <property type="entry name" value="ALCOHOL DEHYDROGENASE-LIKE C-TERMINAL DOMAIN-CONTAINING PROTEIN"/>
    <property type="match status" value="1"/>
</dbReference>